<dbReference type="STRING" id="765915.A0A1Y2HT85"/>
<feature type="coiled-coil region" evidence="4">
    <location>
        <begin position="9"/>
        <end position="36"/>
    </location>
</feature>
<dbReference type="PANTHER" id="PTHR22847:SF637">
    <property type="entry name" value="WD REPEAT DOMAIN 5B"/>
    <property type="match status" value="1"/>
</dbReference>
<proteinExistence type="predicted"/>
<dbReference type="InterPro" id="IPR015943">
    <property type="entry name" value="WD40/YVTN_repeat-like_dom_sf"/>
</dbReference>
<evidence type="ECO:0000256" key="1">
    <source>
        <dbReference type="ARBA" id="ARBA00022574"/>
    </source>
</evidence>
<feature type="repeat" description="WD" evidence="3">
    <location>
        <begin position="441"/>
        <end position="472"/>
    </location>
</feature>
<sequence>MDASLRDQLERVTRESRSLKHRADLLEKENAALKKSIYDCLSSTTCSHTSTMLRLSRSIWHPRPWQLLAAAAAGPSAAANGTMSTSAGGSDGSAVNPAGGNASGASASSAAAGTTLDGGYEAGTPSSMATSAAGANNAGVNAANGGTSAAHQVLMENMSTSTREKHKDGKYFSLKTDLKGHGGAVYTVQFSPCGRFLASGSFDKTVRIWDAASAPKELHVLKRHTVNISELCWSSTSRELVSAAYDQTCKLWDTEQGKLVSSYECEGFVQCVQFNPADNHQFIHGSTRKVLGVTDKRLEVPALTIRTDAMVNSVYVYQDGSHVLSGDSLGQLNHLAVSAIRAGEEPRYMAVNSYDNVIRVYDRGFAPPRSQTRLMHSLKGHKNKNWPIKSAFYNQNDFVMSTFHEPSPRTAMLLATGSADPFAYLYAVGTSEGQTEMVQRLEGHSDRVYSVAFHPTEALLATCSADFTIKVWASTGKGRRVFPL</sequence>
<comment type="caution">
    <text evidence="7">The sequence shown here is derived from an EMBL/GenBank/DDBJ whole genome shotgun (WGS) entry which is preliminary data.</text>
</comment>
<dbReference type="OrthoDB" id="6262491at2759"/>
<dbReference type="SUPFAM" id="SSF50978">
    <property type="entry name" value="WD40 repeat-like"/>
    <property type="match status" value="1"/>
</dbReference>
<evidence type="ECO:0000313" key="7">
    <source>
        <dbReference type="EMBL" id="ORZ36991.1"/>
    </source>
</evidence>
<dbReference type="EMBL" id="MCFL01000014">
    <property type="protein sequence ID" value="ORZ36991.1"/>
    <property type="molecule type" value="Genomic_DNA"/>
</dbReference>
<evidence type="ECO:0000256" key="3">
    <source>
        <dbReference type="PROSITE-ProRule" id="PRU00221"/>
    </source>
</evidence>
<feature type="repeat" description="WD" evidence="3">
    <location>
        <begin position="221"/>
        <end position="262"/>
    </location>
</feature>
<dbReference type="Pfam" id="PF00400">
    <property type="entry name" value="WD40"/>
    <property type="match status" value="2"/>
</dbReference>
<feature type="repeat" description="WD" evidence="3">
    <location>
        <begin position="178"/>
        <end position="210"/>
    </location>
</feature>
<dbReference type="PROSITE" id="PS50294">
    <property type="entry name" value="WD_REPEATS_REGION"/>
    <property type="match status" value="3"/>
</dbReference>
<dbReference type="PANTHER" id="PTHR22847">
    <property type="entry name" value="WD40 REPEAT PROTEIN"/>
    <property type="match status" value="1"/>
</dbReference>
<dbReference type="PROSITE" id="PS50082">
    <property type="entry name" value="WD_REPEATS_2"/>
    <property type="match status" value="3"/>
</dbReference>
<evidence type="ECO:0000313" key="8">
    <source>
        <dbReference type="Proteomes" id="UP000193411"/>
    </source>
</evidence>
<evidence type="ECO:0000259" key="6">
    <source>
        <dbReference type="Pfam" id="PF25048"/>
    </source>
</evidence>
<dbReference type="PROSITE" id="PS00678">
    <property type="entry name" value="WD_REPEATS_1"/>
    <property type="match status" value="1"/>
</dbReference>
<keyword evidence="8" id="KW-1185">Reference proteome</keyword>
<keyword evidence="2" id="KW-0677">Repeat</keyword>
<dbReference type="CDD" id="cd00200">
    <property type="entry name" value="WD40"/>
    <property type="match status" value="1"/>
</dbReference>
<protein>
    <submittedName>
        <fullName evidence="7">WD40-repeat-containing domain protein</fullName>
    </submittedName>
</protein>
<evidence type="ECO:0000256" key="4">
    <source>
        <dbReference type="SAM" id="Coils"/>
    </source>
</evidence>
<dbReference type="InterPro" id="IPR036322">
    <property type="entry name" value="WD40_repeat_dom_sf"/>
</dbReference>
<dbReference type="Gene3D" id="2.130.10.10">
    <property type="entry name" value="YVTN repeat-like/Quinoprotein amine dehydrogenase"/>
    <property type="match status" value="2"/>
</dbReference>
<dbReference type="InterPro" id="IPR056828">
    <property type="entry name" value="Beta-prop_TEP1_C"/>
</dbReference>
<evidence type="ECO:0000256" key="2">
    <source>
        <dbReference type="ARBA" id="ARBA00022737"/>
    </source>
</evidence>
<dbReference type="InterPro" id="IPR019775">
    <property type="entry name" value="WD40_repeat_CS"/>
</dbReference>
<feature type="compositionally biased region" description="Low complexity" evidence="5">
    <location>
        <begin position="92"/>
        <end position="110"/>
    </location>
</feature>
<feature type="region of interest" description="Disordered" evidence="5">
    <location>
        <begin position="78"/>
        <end position="110"/>
    </location>
</feature>
<reference evidence="7 8" key="1">
    <citation type="submission" date="2016-07" db="EMBL/GenBank/DDBJ databases">
        <title>Pervasive Adenine N6-methylation of Active Genes in Fungi.</title>
        <authorList>
            <consortium name="DOE Joint Genome Institute"/>
            <person name="Mondo S.J."/>
            <person name="Dannebaum R.O."/>
            <person name="Kuo R.C."/>
            <person name="Labutti K."/>
            <person name="Haridas S."/>
            <person name="Kuo A."/>
            <person name="Salamov A."/>
            <person name="Ahrendt S.R."/>
            <person name="Lipzen A."/>
            <person name="Sullivan W."/>
            <person name="Andreopoulos W.B."/>
            <person name="Clum A."/>
            <person name="Lindquist E."/>
            <person name="Daum C."/>
            <person name="Ramamoorthy G.K."/>
            <person name="Gryganskyi A."/>
            <person name="Culley D."/>
            <person name="Magnuson J.K."/>
            <person name="James T.Y."/>
            <person name="O'Malley M.A."/>
            <person name="Stajich J.E."/>
            <person name="Spatafora J.W."/>
            <person name="Visel A."/>
            <person name="Grigoriev I.V."/>
        </authorList>
    </citation>
    <scope>NUCLEOTIDE SEQUENCE [LARGE SCALE GENOMIC DNA]</scope>
    <source>
        <strain evidence="7 8">PL171</strain>
    </source>
</reference>
<dbReference type="AlphaFoldDB" id="A0A1Y2HT85"/>
<keyword evidence="1 3" id="KW-0853">WD repeat</keyword>
<dbReference type="InterPro" id="IPR001680">
    <property type="entry name" value="WD40_rpt"/>
</dbReference>
<evidence type="ECO:0000256" key="5">
    <source>
        <dbReference type="SAM" id="MobiDB-lite"/>
    </source>
</evidence>
<feature type="domain" description="TEP-1 C-terminal beta-propeller" evidence="6">
    <location>
        <begin position="235"/>
        <end position="281"/>
    </location>
</feature>
<dbReference type="GO" id="GO:1990234">
    <property type="term" value="C:transferase complex"/>
    <property type="evidence" value="ECO:0007669"/>
    <property type="project" value="UniProtKB-ARBA"/>
</dbReference>
<accession>A0A1Y2HT85</accession>
<keyword evidence="4" id="KW-0175">Coiled coil</keyword>
<organism evidence="7 8">
    <name type="scientific">Catenaria anguillulae PL171</name>
    <dbReference type="NCBI Taxonomy" id="765915"/>
    <lineage>
        <taxon>Eukaryota</taxon>
        <taxon>Fungi</taxon>
        <taxon>Fungi incertae sedis</taxon>
        <taxon>Blastocladiomycota</taxon>
        <taxon>Blastocladiomycetes</taxon>
        <taxon>Blastocladiales</taxon>
        <taxon>Catenariaceae</taxon>
        <taxon>Catenaria</taxon>
    </lineage>
</organism>
<dbReference type="SMART" id="SM00320">
    <property type="entry name" value="WD40"/>
    <property type="match status" value="6"/>
</dbReference>
<dbReference type="Pfam" id="PF25048">
    <property type="entry name" value="Beta-prop_TEP1_C"/>
    <property type="match status" value="1"/>
</dbReference>
<name>A0A1Y2HT85_9FUNG</name>
<dbReference type="Proteomes" id="UP000193411">
    <property type="component" value="Unassembled WGS sequence"/>
</dbReference>
<gene>
    <name evidence="7" type="ORF">BCR44DRAFT_1498339</name>
</gene>
<dbReference type="PRINTS" id="PR00320">
    <property type="entry name" value="GPROTEINBRPT"/>
</dbReference>
<dbReference type="InterPro" id="IPR020472">
    <property type="entry name" value="WD40_PAC1"/>
</dbReference>